<proteinExistence type="predicted"/>
<evidence type="ECO:0000313" key="9">
    <source>
        <dbReference type="EMBL" id="CAB4744654.1"/>
    </source>
</evidence>
<dbReference type="EMBL" id="CAEZXX010000006">
    <property type="protein sequence ID" value="CAB4694337.1"/>
    <property type="molecule type" value="Genomic_DNA"/>
</dbReference>
<dbReference type="GO" id="GO:0005886">
    <property type="term" value="C:plasma membrane"/>
    <property type="evidence" value="ECO:0007669"/>
    <property type="project" value="UniProtKB-SubCell"/>
</dbReference>
<keyword evidence="2" id="KW-1003">Cell membrane</keyword>
<feature type="transmembrane region" description="Helical" evidence="7">
    <location>
        <begin position="98"/>
        <end position="119"/>
    </location>
</feature>
<protein>
    <submittedName>
        <fullName evidence="9">Unannotated protein</fullName>
    </submittedName>
</protein>
<evidence type="ECO:0000313" key="10">
    <source>
        <dbReference type="EMBL" id="CAB5067406.1"/>
    </source>
</evidence>
<gene>
    <name evidence="8" type="ORF">UFOPK2602_00200</name>
    <name evidence="9" type="ORF">UFOPK2806_00630</name>
    <name evidence="10" type="ORF">UFOPK4306_02066</name>
</gene>
<dbReference type="EMBL" id="CAEZYY010000005">
    <property type="protein sequence ID" value="CAB4744654.1"/>
    <property type="molecule type" value="Genomic_DNA"/>
</dbReference>
<evidence type="ECO:0000256" key="7">
    <source>
        <dbReference type="SAM" id="Phobius"/>
    </source>
</evidence>
<keyword evidence="5 7" id="KW-1133">Transmembrane helix</keyword>
<dbReference type="GO" id="GO:0008360">
    <property type="term" value="P:regulation of cell shape"/>
    <property type="evidence" value="ECO:0007669"/>
    <property type="project" value="UniProtKB-KW"/>
</dbReference>
<dbReference type="NCBIfam" id="TIGR03426">
    <property type="entry name" value="shape_MreD"/>
    <property type="match status" value="1"/>
</dbReference>
<feature type="transmembrane region" description="Helical" evidence="7">
    <location>
        <begin position="34"/>
        <end position="59"/>
    </location>
</feature>
<evidence type="ECO:0000256" key="1">
    <source>
        <dbReference type="ARBA" id="ARBA00004651"/>
    </source>
</evidence>
<dbReference type="Pfam" id="PF04093">
    <property type="entry name" value="MreD"/>
    <property type="match status" value="1"/>
</dbReference>
<keyword evidence="4" id="KW-0133">Cell shape</keyword>
<reference evidence="9" key="1">
    <citation type="submission" date="2020-05" db="EMBL/GenBank/DDBJ databases">
        <authorList>
            <person name="Chiriac C."/>
            <person name="Salcher M."/>
            <person name="Ghai R."/>
            <person name="Kavagutti S V."/>
        </authorList>
    </citation>
    <scope>NUCLEOTIDE SEQUENCE</scope>
</reference>
<evidence type="ECO:0000313" key="8">
    <source>
        <dbReference type="EMBL" id="CAB4694337.1"/>
    </source>
</evidence>
<dbReference type="EMBL" id="CAFBQP010000099">
    <property type="protein sequence ID" value="CAB5067406.1"/>
    <property type="molecule type" value="Genomic_DNA"/>
</dbReference>
<sequence length="166" mass="17437">MLRRPWFRLGAVALVLLAIQTTLFAEMKPFGETVDLMVLASVATGVVGGSQFGALAGFIFGIAFDLVLVTPFGMSPLVYGLVGFLAGYTQSLTFQPTWYLHSAFVAAGSAVAVFGLAIVQQIIGPRAPLGSELVQTAMVVGIANGLIAPLALPVQRWCLGIKRVIA</sequence>
<evidence type="ECO:0000256" key="6">
    <source>
        <dbReference type="ARBA" id="ARBA00023136"/>
    </source>
</evidence>
<evidence type="ECO:0000256" key="4">
    <source>
        <dbReference type="ARBA" id="ARBA00022960"/>
    </source>
</evidence>
<evidence type="ECO:0000256" key="5">
    <source>
        <dbReference type="ARBA" id="ARBA00022989"/>
    </source>
</evidence>
<evidence type="ECO:0000256" key="3">
    <source>
        <dbReference type="ARBA" id="ARBA00022692"/>
    </source>
</evidence>
<comment type="subcellular location">
    <subcellularLocation>
        <location evidence="1">Cell membrane</location>
        <topology evidence="1">Multi-pass membrane protein</topology>
    </subcellularLocation>
</comment>
<organism evidence="9">
    <name type="scientific">freshwater metagenome</name>
    <dbReference type="NCBI Taxonomy" id="449393"/>
    <lineage>
        <taxon>unclassified sequences</taxon>
        <taxon>metagenomes</taxon>
        <taxon>ecological metagenomes</taxon>
    </lineage>
</organism>
<feature type="transmembrane region" description="Helical" evidence="7">
    <location>
        <begin position="66"/>
        <end position="86"/>
    </location>
</feature>
<evidence type="ECO:0000256" key="2">
    <source>
        <dbReference type="ARBA" id="ARBA00022475"/>
    </source>
</evidence>
<name>A0A6J6TD17_9ZZZZ</name>
<keyword evidence="3 7" id="KW-0812">Transmembrane</keyword>
<dbReference type="InterPro" id="IPR007227">
    <property type="entry name" value="Cell_shape_determining_MreD"/>
</dbReference>
<dbReference type="AlphaFoldDB" id="A0A6J6TD17"/>
<keyword evidence="6 7" id="KW-0472">Membrane</keyword>
<accession>A0A6J6TD17</accession>